<sequence>MRNSGGSNAMDYTMSDWEPTQSRSRARPRRNRIPAPGIFVSVEFGVSFTNRGQPHTASMGYTSRRMQERLHQQRQQQNEHMLQEREHHQLPREVDFERPHPSILMPGTGNYFNDLYTQQPEHLEYQPRRMSARTHNSRERGSSAPPSLSDHSESPISPISSMGTFSQFGTLQHTSSMPIGGIQDRLERPLPPLPSQFRLGEDGLPWTTEPWYFESEAESGYVNPDMTDIELEHRRQEDPQRVRDLGALQQAMMTVDSLPHEDAWEPWDGAGSPLSLGWAVRSEDSRLSPRGPPPYVVTQYELALARGIGLRPRSSG</sequence>
<protein>
    <submittedName>
        <fullName evidence="2">Uncharacterized protein</fullName>
    </submittedName>
</protein>
<reference evidence="2 3" key="1">
    <citation type="journal article" date="2024" name="Commun. Biol.">
        <title>Comparative genomic analysis of thermophilic fungi reveals convergent evolutionary adaptations and gene losses.</title>
        <authorList>
            <person name="Steindorff A.S."/>
            <person name="Aguilar-Pontes M.V."/>
            <person name="Robinson A.J."/>
            <person name="Andreopoulos B."/>
            <person name="LaButti K."/>
            <person name="Kuo A."/>
            <person name="Mondo S."/>
            <person name="Riley R."/>
            <person name="Otillar R."/>
            <person name="Haridas S."/>
            <person name="Lipzen A."/>
            <person name="Grimwood J."/>
            <person name="Schmutz J."/>
            <person name="Clum A."/>
            <person name="Reid I.D."/>
            <person name="Moisan M.C."/>
            <person name="Butler G."/>
            <person name="Nguyen T.T.M."/>
            <person name="Dewar K."/>
            <person name="Conant G."/>
            <person name="Drula E."/>
            <person name="Henrissat B."/>
            <person name="Hansel C."/>
            <person name="Singer S."/>
            <person name="Hutchinson M.I."/>
            <person name="de Vries R.P."/>
            <person name="Natvig D.O."/>
            <person name="Powell A.J."/>
            <person name="Tsang A."/>
            <person name="Grigoriev I.V."/>
        </authorList>
    </citation>
    <scope>NUCLEOTIDE SEQUENCE [LARGE SCALE GENOMIC DNA]</scope>
    <source>
        <strain evidence="2 3">CBS 494.80</strain>
    </source>
</reference>
<dbReference type="Proteomes" id="UP001595075">
    <property type="component" value="Unassembled WGS sequence"/>
</dbReference>
<feature type="compositionally biased region" description="Polar residues" evidence="1">
    <location>
        <begin position="154"/>
        <end position="177"/>
    </location>
</feature>
<feature type="region of interest" description="Disordered" evidence="1">
    <location>
        <begin position="128"/>
        <end position="201"/>
    </location>
</feature>
<evidence type="ECO:0000256" key="1">
    <source>
        <dbReference type="SAM" id="MobiDB-lite"/>
    </source>
</evidence>
<feature type="region of interest" description="Disordered" evidence="1">
    <location>
        <begin position="66"/>
        <end position="90"/>
    </location>
</feature>
<organism evidence="2 3">
    <name type="scientific">Oculimacula yallundae</name>
    <dbReference type="NCBI Taxonomy" id="86028"/>
    <lineage>
        <taxon>Eukaryota</taxon>
        <taxon>Fungi</taxon>
        <taxon>Dikarya</taxon>
        <taxon>Ascomycota</taxon>
        <taxon>Pezizomycotina</taxon>
        <taxon>Leotiomycetes</taxon>
        <taxon>Helotiales</taxon>
        <taxon>Ploettnerulaceae</taxon>
        <taxon>Oculimacula</taxon>
    </lineage>
</organism>
<feature type="region of interest" description="Disordered" evidence="1">
    <location>
        <begin position="1"/>
        <end position="32"/>
    </location>
</feature>
<name>A0ABR4CSH0_9HELO</name>
<keyword evidence="3" id="KW-1185">Reference proteome</keyword>
<proteinExistence type="predicted"/>
<dbReference type="EMBL" id="JAZHXI010000004">
    <property type="protein sequence ID" value="KAL2072136.1"/>
    <property type="molecule type" value="Genomic_DNA"/>
</dbReference>
<comment type="caution">
    <text evidence="2">The sequence shown here is derived from an EMBL/GenBank/DDBJ whole genome shotgun (WGS) entry which is preliminary data.</text>
</comment>
<gene>
    <name evidence="2" type="ORF">VTL71DRAFT_11479</name>
</gene>
<evidence type="ECO:0000313" key="3">
    <source>
        <dbReference type="Proteomes" id="UP001595075"/>
    </source>
</evidence>
<accession>A0ABR4CSH0</accession>
<evidence type="ECO:0000313" key="2">
    <source>
        <dbReference type="EMBL" id="KAL2072136.1"/>
    </source>
</evidence>
<feature type="compositionally biased region" description="Basic and acidic residues" evidence="1">
    <location>
        <begin position="81"/>
        <end position="90"/>
    </location>
</feature>